<dbReference type="Proteomes" id="UP000008744">
    <property type="component" value="Unassembled WGS sequence"/>
</dbReference>
<dbReference type="eggNOG" id="KOG1075">
    <property type="taxonomic scope" value="Eukaryota"/>
</dbReference>
<protein>
    <submittedName>
        <fullName evidence="2">GL19982</fullName>
    </submittedName>
</protein>
<organism evidence="3">
    <name type="scientific">Drosophila persimilis</name>
    <name type="common">Fruit fly</name>
    <dbReference type="NCBI Taxonomy" id="7234"/>
    <lineage>
        <taxon>Eukaryota</taxon>
        <taxon>Metazoa</taxon>
        <taxon>Ecdysozoa</taxon>
        <taxon>Arthropoda</taxon>
        <taxon>Hexapoda</taxon>
        <taxon>Insecta</taxon>
        <taxon>Pterygota</taxon>
        <taxon>Neoptera</taxon>
        <taxon>Endopterygota</taxon>
        <taxon>Diptera</taxon>
        <taxon>Brachycera</taxon>
        <taxon>Muscomorpha</taxon>
        <taxon>Ephydroidea</taxon>
        <taxon>Drosophilidae</taxon>
        <taxon>Drosophila</taxon>
        <taxon>Sophophora</taxon>
    </lineage>
</organism>
<dbReference type="Pfam" id="PF00078">
    <property type="entry name" value="RVT_1"/>
    <property type="match status" value="1"/>
</dbReference>
<reference evidence="2 3" key="1">
    <citation type="journal article" date="2007" name="Nature">
        <title>Evolution of genes and genomes on the Drosophila phylogeny.</title>
        <authorList>
            <consortium name="Drosophila 12 Genomes Consortium"/>
            <person name="Clark A.G."/>
            <person name="Eisen M.B."/>
            <person name="Smith D.R."/>
            <person name="Bergman C.M."/>
            <person name="Oliver B."/>
            <person name="Markow T.A."/>
            <person name="Kaufman T.C."/>
            <person name="Kellis M."/>
            <person name="Gelbart W."/>
            <person name="Iyer V.N."/>
            <person name="Pollard D.A."/>
            <person name="Sackton T.B."/>
            <person name="Larracuente A.M."/>
            <person name="Singh N.D."/>
            <person name="Abad J.P."/>
            <person name="Abt D.N."/>
            <person name="Adryan B."/>
            <person name="Aguade M."/>
            <person name="Akashi H."/>
            <person name="Anderson W.W."/>
            <person name="Aquadro C.F."/>
            <person name="Ardell D.H."/>
            <person name="Arguello R."/>
            <person name="Artieri C.G."/>
            <person name="Barbash D.A."/>
            <person name="Barker D."/>
            <person name="Barsanti P."/>
            <person name="Batterham P."/>
            <person name="Batzoglou S."/>
            <person name="Begun D."/>
            <person name="Bhutkar A."/>
            <person name="Blanco E."/>
            <person name="Bosak S.A."/>
            <person name="Bradley R.K."/>
            <person name="Brand A.D."/>
            <person name="Brent M.R."/>
            <person name="Brooks A.N."/>
            <person name="Brown R.H."/>
            <person name="Butlin R.K."/>
            <person name="Caggese C."/>
            <person name="Calvi B.R."/>
            <person name="Bernardo de Carvalho A."/>
            <person name="Caspi A."/>
            <person name="Castrezana S."/>
            <person name="Celniker S.E."/>
            <person name="Chang J.L."/>
            <person name="Chapple C."/>
            <person name="Chatterji S."/>
            <person name="Chinwalla A."/>
            <person name="Civetta A."/>
            <person name="Clifton S.W."/>
            <person name="Comeron J.M."/>
            <person name="Costello J.C."/>
            <person name="Coyne J.A."/>
            <person name="Daub J."/>
            <person name="David R.G."/>
            <person name="Delcher A.L."/>
            <person name="Delehaunty K."/>
            <person name="Do C.B."/>
            <person name="Ebling H."/>
            <person name="Edwards K."/>
            <person name="Eickbush T."/>
            <person name="Evans J.D."/>
            <person name="Filipski A."/>
            <person name="Findeiss S."/>
            <person name="Freyhult E."/>
            <person name="Fulton L."/>
            <person name="Fulton R."/>
            <person name="Garcia A.C."/>
            <person name="Gardiner A."/>
            <person name="Garfield D.A."/>
            <person name="Garvin B.E."/>
            <person name="Gibson G."/>
            <person name="Gilbert D."/>
            <person name="Gnerre S."/>
            <person name="Godfrey J."/>
            <person name="Good R."/>
            <person name="Gotea V."/>
            <person name="Gravely B."/>
            <person name="Greenberg A.J."/>
            <person name="Griffiths-Jones S."/>
            <person name="Gross S."/>
            <person name="Guigo R."/>
            <person name="Gustafson E.A."/>
            <person name="Haerty W."/>
            <person name="Hahn M.W."/>
            <person name="Halligan D.L."/>
            <person name="Halpern A.L."/>
            <person name="Halter G.M."/>
            <person name="Han M.V."/>
            <person name="Heger A."/>
            <person name="Hillier L."/>
            <person name="Hinrichs A.S."/>
            <person name="Holmes I."/>
            <person name="Hoskins R.A."/>
            <person name="Hubisz M.J."/>
            <person name="Hultmark D."/>
            <person name="Huntley M.A."/>
            <person name="Jaffe D.B."/>
            <person name="Jagadeeshan S."/>
            <person name="Jeck W.R."/>
            <person name="Johnson J."/>
            <person name="Jones C.D."/>
            <person name="Jordan W.C."/>
            <person name="Karpen G.H."/>
            <person name="Kataoka E."/>
            <person name="Keightley P.D."/>
            <person name="Kheradpour P."/>
            <person name="Kirkness E.F."/>
            <person name="Koerich L.B."/>
            <person name="Kristiansen K."/>
            <person name="Kudrna D."/>
            <person name="Kulathinal R.J."/>
            <person name="Kumar S."/>
            <person name="Kwok R."/>
            <person name="Lander E."/>
            <person name="Langley C.H."/>
            <person name="Lapoint R."/>
            <person name="Lazzaro B.P."/>
            <person name="Lee S.J."/>
            <person name="Levesque L."/>
            <person name="Li R."/>
            <person name="Lin C.F."/>
            <person name="Lin M.F."/>
            <person name="Lindblad-Toh K."/>
            <person name="Llopart A."/>
            <person name="Long M."/>
            <person name="Low L."/>
            <person name="Lozovsky E."/>
            <person name="Lu J."/>
            <person name="Luo M."/>
            <person name="Machado C.A."/>
            <person name="Makalowski W."/>
            <person name="Marzo M."/>
            <person name="Matsuda M."/>
            <person name="Matzkin L."/>
            <person name="McAllister B."/>
            <person name="McBride C.S."/>
            <person name="McKernan B."/>
            <person name="McKernan K."/>
            <person name="Mendez-Lago M."/>
            <person name="Minx P."/>
            <person name="Mollenhauer M.U."/>
            <person name="Montooth K."/>
            <person name="Mount S.M."/>
            <person name="Mu X."/>
            <person name="Myers E."/>
            <person name="Negre B."/>
            <person name="Newfeld S."/>
            <person name="Nielsen R."/>
            <person name="Noor M.A."/>
            <person name="O'Grady P."/>
            <person name="Pachter L."/>
            <person name="Papaceit M."/>
            <person name="Parisi M.J."/>
            <person name="Parisi M."/>
            <person name="Parts L."/>
            <person name="Pedersen J.S."/>
            <person name="Pesole G."/>
            <person name="Phillippy A.M."/>
            <person name="Ponting C.P."/>
            <person name="Pop M."/>
            <person name="Porcelli D."/>
            <person name="Powell J.R."/>
            <person name="Prohaska S."/>
            <person name="Pruitt K."/>
            <person name="Puig M."/>
            <person name="Quesneville H."/>
            <person name="Ram K.R."/>
            <person name="Rand D."/>
            <person name="Rasmussen M.D."/>
            <person name="Reed L.K."/>
            <person name="Reenan R."/>
            <person name="Reily A."/>
            <person name="Remington K.A."/>
            <person name="Rieger T.T."/>
            <person name="Ritchie M.G."/>
            <person name="Robin C."/>
            <person name="Rogers Y.H."/>
            <person name="Rohde C."/>
            <person name="Rozas J."/>
            <person name="Rubenfield M.J."/>
            <person name="Ruiz A."/>
            <person name="Russo S."/>
            <person name="Salzberg S.L."/>
            <person name="Sanchez-Gracia A."/>
            <person name="Saranga D.J."/>
            <person name="Sato H."/>
            <person name="Schaeffer S.W."/>
            <person name="Schatz M.C."/>
            <person name="Schlenke T."/>
            <person name="Schwartz R."/>
            <person name="Segarra C."/>
            <person name="Singh R.S."/>
            <person name="Sirot L."/>
            <person name="Sirota M."/>
            <person name="Sisneros N.B."/>
            <person name="Smith C.D."/>
            <person name="Smith T.F."/>
            <person name="Spieth J."/>
            <person name="Stage D.E."/>
            <person name="Stark A."/>
            <person name="Stephan W."/>
            <person name="Strausberg R.L."/>
            <person name="Strempel S."/>
            <person name="Sturgill D."/>
            <person name="Sutton G."/>
            <person name="Sutton G.G."/>
            <person name="Tao W."/>
            <person name="Teichmann S."/>
            <person name="Tobari Y.N."/>
            <person name="Tomimura Y."/>
            <person name="Tsolas J.M."/>
            <person name="Valente V.L."/>
            <person name="Venter E."/>
            <person name="Venter J.C."/>
            <person name="Vicario S."/>
            <person name="Vieira F.G."/>
            <person name="Vilella A.J."/>
            <person name="Villasante A."/>
            <person name="Walenz B."/>
            <person name="Wang J."/>
            <person name="Wasserman M."/>
            <person name="Watts T."/>
            <person name="Wilson D."/>
            <person name="Wilson R.K."/>
            <person name="Wing R.A."/>
            <person name="Wolfner M.F."/>
            <person name="Wong A."/>
            <person name="Wong G.K."/>
            <person name="Wu C.I."/>
            <person name="Wu G."/>
            <person name="Yamamoto D."/>
            <person name="Yang H.P."/>
            <person name="Yang S.P."/>
            <person name="Yorke J.A."/>
            <person name="Yoshida K."/>
            <person name="Zdobnov E."/>
            <person name="Zhang P."/>
            <person name="Zhang Y."/>
            <person name="Zimin A.V."/>
            <person name="Baldwin J."/>
            <person name="Abdouelleil A."/>
            <person name="Abdulkadir J."/>
            <person name="Abebe A."/>
            <person name="Abera B."/>
            <person name="Abreu J."/>
            <person name="Acer S.C."/>
            <person name="Aftuck L."/>
            <person name="Alexander A."/>
            <person name="An P."/>
            <person name="Anderson E."/>
            <person name="Anderson S."/>
            <person name="Arachi H."/>
            <person name="Azer M."/>
            <person name="Bachantsang P."/>
            <person name="Barry A."/>
            <person name="Bayul T."/>
            <person name="Berlin A."/>
            <person name="Bessette D."/>
            <person name="Bloom T."/>
            <person name="Blye J."/>
            <person name="Boguslavskiy L."/>
            <person name="Bonnet C."/>
            <person name="Boukhgalter B."/>
            <person name="Bourzgui I."/>
            <person name="Brown A."/>
            <person name="Cahill P."/>
            <person name="Channer S."/>
            <person name="Cheshatsang Y."/>
            <person name="Chuda L."/>
            <person name="Citroen M."/>
            <person name="Collymore A."/>
            <person name="Cooke P."/>
            <person name="Costello M."/>
            <person name="D'Aco K."/>
            <person name="Daza R."/>
            <person name="De Haan G."/>
            <person name="DeGray S."/>
            <person name="DeMaso C."/>
            <person name="Dhargay N."/>
            <person name="Dooley K."/>
            <person name="Dooley E."/>
            <person name="Doricent M."/>
            <person name="Dorje P."/>
            <person name="Dorjee K."/>
            <person name="Dupes A."/>
            <person name="Elong R."/>
            <person name="Falk J."/>
            <person name="Farina A."/>
            <person name="Faro S."/>
            <person name="Ferguson D."/>
            <person name="Fisher S."/>
            <person name="Foley C.D."/>
            <person name="Franke A."/>
            <person name="Friedrich D."/>
            <person name="Gadbois L."/>
            <person name="Gearin G."/>
            <person name="Gearin C.R."/>
            <person name="Giannoukos G."/>
            <person name="Goode T."/>
            <person name="Graham J."/>
            <person name="Grandbois E."/>
            <person name="Grewal S."/>
            <person name="Gyaltsen K."/>
            <person name="Hafez N."/>
            <person name="Hagos B."/>
            <person name="Hall J."/>
            <person name="Henson C."/>
            <person name="Hollinger A."/>
            <person name="Honan T."/>
            <person name="Huard M.D."/>
            <person name="Hughes L."/>
            <person name="Hurhula B."/>
            <person name="Husby M.E."/>
            <person name="Kamat A."/>
            <person name="Kanga B."/>
            <person name="Kashin S."/>
            <person name="Khazanovich D."/>
            <person name="Kisner P."/>
            <person name="Lance K."/>
            <person name="Lara M."/>
            <person name="Lee W."/>
            <person name="Lennon N."/>
            <person name="Letendre F."/>
            <person name="LeVine R."/>
            <person name="Lipovsky A."/>
            <person name="Liu X."/>
            <person name="Liu J."/>
            <person name="Liu S."/>
            <person name="Lokyitsang T."/>
            <person name="Lokyitsang Y."/>
            <person name="Lubonja R."/>
            <person name="Lui A."/>
            <person name="MacDonald P."/>
            <person name="Magnisalis V."/>
            <person name="Maru K."/>
            <person name="Matthews C."/>
            <person name="McCusker W."/>
            <person name="McDonough S."/>
            <person name="Mehta T."/>
            <person name="Meldrim J."/>
            <person name="Meneus L."/>
            <person name="Mihai O."/>
            <person name="Mihalev A."/>
            <person name="Mihova T."/>
            <person name="Mittelman R."/>
            <person name="Mlenga V."/>
            <person name="Montmayeur A."/>
            <person name="Mulrain L."/>
            <person name="Navidi A."/>
            <person name="Naylor J."/>
            <person name="Negash T."/>
            <person name="Nguyen T."/>
            <person name="Nguyen N."/>
            <person name="Nicol R."/>
            <person name="Norbu C."/>
            <person name="Norbu N."/>
            <person name="Novod N."/>
            <person name="O'Neill B."/>
            <person name="Osman S."/>
            <person name="Markiewicz E."/>
            <person name="Oyono O.L."/>
            <person name="Patti C."/>
            <person name="Phunkhang P."/>
            <person name="Pierre F."/>
            <person name="Priest M."/>
            <person name="Raghuraman S."/>
            <person name="Rege F."/>
            <person name="Reyes R."/>
            <person name="Rise C."/>
            <person name="Rogov P."/>
            <person name="Ross K."/>
            <person name="Ryan E."/>
            <person name="Settipalli S."/>
            <person name="Shea T."/>
            <person name="Sherpa N."/>
            <person name="Shi L."/>
            <person name="Shih D."/>
            <person name="Sparrow T."/>
            <person name="Spaulding J."/>
            <person name="Stalker J."/>
            <person name="Stange-Thomann N."/>
            <person name="Stavropoulos S."/>
            <person name="Stone C."/>
            <person name="Strader C."/>
            <person name="Tesfaye S."/>
            <person name="Thomson T."/>
            <person name="Thoulutsang Y."/>
            <person name="Thoulutsang D."/>
            <person name="Topham K."/>
            <person name="Topping I."/>
            <person name="Tsamla T."/>
            <person name="Vassiliev H."/>
            <person name="Vo A."/>
            <person name="Wangchuk T."/>
            <person name="Wangdi T."/>
            <person name="Weiand M."/>
            <person name="Wilkinson J."/>
            <person name="Wilson A."/>
            <person name="Yadav S."/>
            <person name="Young G."/>
            <person name="Yu Q."/>
            <person name="Zembek L."/>
            <person name="Zhong D."/>
            <person name="Zimmer A."/>
            <person name="Zwirko Z."/>
            <person name="Jaffe D.B."/>
            <person name="Alvarez P."/>
            <person name="Brockman W."/>
            <person name="Butler J."/>
            <person name="Chin C."/>
            <person name="Gnerre S."/>
            <person name="Grabherr M."/>
            <person name="Kleber M."/>
            <person name="Mauceli E."/>
            <person name="MacCallum I."/>
        </authorList>
    </citation>
    <scope>NUCLEOTIDE SEQUENCE [LARGE SCALE GENOMIC DNA]</scope>
    <source>
        <strain evidence="3">MSH-3 / Tucson 14011-0111.49</strain>
    </source>
</reference>
<proteinExistence type="predicted"/>
<keyword evidence="3" id="KW-1185">Reference proteome</keyword>
<sequence length="227" mass="25330">MLAPSLSLKSYTIIIEDIAEDARNSGKPQRRAVPIASDAPITDIEMITEAEEPAQQKSPDAVQNRAQKLALALQPSAFADVFNKCLLEGIFPDRWKTQKLLLLNKAGKPPGEPSSYRPICFLEKLIACRLSRAIEDAGGLSPNQYGFRKGRSTLDVTIVSIVTNIVENDISGTRSRERKKQYCLLVTLDIKNAFNTADWGRTMDALQMLRIPEYLLRIVSLSEWVLL</sequence>
<dbReference type="AlphaFoldDB" id="B4IQU9"/>
<dbReference type="OMA" id="PICFLEK"/>
<evidence type="ECO:0000313" key="3">
    <source>
        <dbReference type="Proteomes" id="UP000008744"/>
    </source>
</evidence>
<name>B4IQU9_DROPE</name>
<dbReference type="HOGENOM" id="CLU_1220820_0_0_1"/>
<dbReference type="PhylomeDB" id="B4IQU9"/>
<dbReference type="EMBL" id="CH689707">
    <property type="protein sequence ID" value="EDW37481.1"/>
    <property type="molecule type" value="Genomic_DNA"/>
</dbReference>
<dbReference type="InterPro" id="IPR000477">
    <property type="entry name" value="RT_dom"/>
</dbReference>
<dbReference type="PANTHER" id="PTHR19446">
    <property type="entry name" value="REVERSE TRANSCRIPTASES"/>
    <property type="match status" value="1"/>
</dbReference>
<accession>B4IQU9</accession>
<gene>
    <name evidence="2" type="primary">Dper\GL19982</name>
    <name evidence="2" type="ORF">Dper_GL19982</name>
</gene>
<evidence type="ECO:0000259" key="1">
    <source>
        <dbReference type="Pfam" id="PF00078"/>
    </source>
</evidence>
<feature type="domain" description="Reverse transcriptase" evidence="1">
    <location>
        <begin position="110"/>
        <end position="214"/>
    </location>
</feature>
<evidence type="ECO:0000313" key="2">
    <source>
        <dbReference type="EMBL" id="EDW37481.1"/>
    </source>
</evidence>